<sequence>MSGYLNGLSESPCLKPPMPTATDHSSADGYALYDHSFPSNIYSSRYNHLFPPNPYQHWNSAPPPAVQQPVAHKVWIIDCRSCGLFLTNRGMKAVLLLRPNVPLYSSDALPANCSAYTYNPEALNPPISCRPSVQPSRTCECLTQTLCCQGCGSTIGYMIVIPCIRCTSSISTNNRATNGHRFVFHSSEVVGTERHYVPDEPGVIPFEPVPIAVHPSLHMQNTSPYTHSSPHEYLPTPPSDAADLSPVSSSSSPVAINSSSEHQLPPGLRLSEHLSPSPILTSTYTGSPARDSDRAGPESSPPPLLSANSSFSFGMPAEQAEQPLKSGDVLFWHHLIRHGEIPGVSDHPHAREVSPRHILRNPVVFGR</sequence>
<comment type="similarity">
    <text evidence="1">Belongs to the FAM72 family.</text>
</comment>
<evidence type="ECO:0000313" key="3">
    <source>
        <dbReference type="EMBL" id="KAJ4483297.1"/>
    </source>
</evidence>
<protein>
    <recommendedName>
        <fullName evidence="5">Protein FAM72A</fullName>
    </recommendedName>
</protein>
<evidence type="ECO:0000256" key="1">
    <source>
        <dbReference type="ARBA" id="ARBA00006888"/>
    </source>
</evidence>
<keyword evidence="4" id="KW-1185">Reference proteome</keyword>
<evidence type="ECO:0008006" key="5">
    <source>
        <dbReference type="Google" id="ProtNLM"/>
    </source>
</evidence>
<comment type="caution">
    <text evidence="3">The sequence shown here is derived from an EMBL/GenBank/DDBJ whole genome shotgun (WGS) entry which is preliminary data.</text>
</comment>
<dbReference type="EMBL" id="JAOTPV010000004">
    <property type="protein sequence ID" value="KAJ4483297.1"/>
    <property type="molecule type" value="Genomic_DNA"/>
</dbReference>
<name>A0A9W9ALD7_9AGAR</name>
<dbReference type="PANTHER" id="PTHR31841:SF1">
    <property type="entry name" value="PROTEIN FAM72A-RELATED"/>
    <property type="match status" value="1"/>
</dbReference>
<dbReference type="Pfam" id="PF14976">
    <property type="entry name" value="YPEH2ZP"/>
    <property type="match status" value="1"/>
</dbReference>
<feature type="region of interest" description="Disordered" evidence="2">
    <location>
        <begin position="220"/>
        <end position="311"/>
    </location>
</feature>
<accession>A0A9W9ALD7</accession>
<dbReference type="PANTHER" id="PTHR31841">
    <property type="entry name" value="PROTEIN FAM72A-RELATED"/>
    <property type="match status" value="1"/>
</dbReference>
<dbReference type="Proteomes" id="UP001150266">
    <property type="component" value="Unassembled WGS sequence"/>
</dbReference>
<dbReference type="GO" id="GO:0005829">
    <property type="term" value="C:cytosol"/>
    <property type="evidence" value="ECO:0007669"/>
    <property type="project" value="UniProtKB-ARBA"/>
</dbReference>
<evidence type="ECO:0000256" key="2">
    <source>
        <dbReference type="SAM" id="MobiDB-lite"/>
    </source>
</evidence>
<dbReference type="AlphaFoldDB" id="A0A9W9ALD7"/>
<reference evidence="3" key="1">
    <citation type="submission" date="2022-08" db="EMBL/GenBank/DDBJ databases">
        <title>A Global Phylogenomic Analysis of the Shiitake Genus Lentinula.</title>
        <authorList>
            <consortium name="DOE Joint Genome Institute"/>
            <person name="Sierra-Patev S."/>
            <person name="Min B."/>
            <person name="Naranjo-Ortiz M."/>
            <person name="Looney B."/>
            <person name="Konkel Z."/>
            <person name="Slot J.C."/>
            <person name="Sakamoto Y."/>
            <person name="Steenwyk J.L."/>
            <person name="Rokas A."/>
            <person name="Carro J."/>
            <person name="Camarero S."/>
            <person name="Ferreira P."/>
            <person name="Molpeceres G."/>
            <person name="Ruiz-Duenas F.J."/>
            <person name="Serrano A."/>
            <person name="Henrissat B."/>
            <person name="Drula E."/>
            <person name="Hughes K.W."/>
            <person name="Mata J.L."/>
            <person name="Ishikawa N.K."/>
            <person name="Vargas-Isla R."/>
            <person name="Ushijima S."/>
            <person name="Smith C.A."/>
            <person name="Ahrendt S."/>
            <person name="Andreopoulos W."/>
            <person name="He G."/>
            <person name="Labutti K."/>
            <person name="Lipzen A."/>
            <person name="Ng V."/>
            <person name="Riley R."/>
            <person name="Sandor L."/>
            <person name="Barry K."/>
            <person name="Martinez A.T."/>
            <person name="Xiao Y."/>
            <person name="Gibbons J.G."/>
            <person name="Terashima K."/>
            <person name="Grigoriev I.V."/>
            <person name="Hibbett D.S."/>
        </authorList>
    </citation>
    <scope>NUCLEOTIDE SEQUENCE</scope>
    <source>
        <strain evidence="3">JLM2183</strain>
    </source>
</reference>
<dbReference type="InterPro" id="IPR026768">
    <property type="entry name" value="YPEH2ZP"/>
</dbReference>
<proteinExistence type="inferred from homology"/>
<dbReference type="OrthoDB" id="428577at2759"/>
<feature type="compositionally biased region" description="Low complexity" evidence="2">
    <location>
        <begin position="239"/>
        <end position="260"/>
    </location>
</feature>
<gene>
    <name evidence="3" type="ORF">J3R30DRAFT_3447444</name>
</gene>
<evidence type="ECO:0000313" key="4">
    <source>
        <dbReference type="Proteomes" id="UP001150266"/>
    </source>
</evidence>
<organism evidence="3 4">
    <name type="scientific">Lentinula aciculospora</name>
    <dbReference type="NCBI Taxonomy" id="153920"/>
    <lineage>
        <taxon>Eukaryota</taxon>
        <taxon>Fungi</taxon>
        <taxon>Dikarya</taxon>
        <taxon>Basidiomycota</taxon>
        <taxon>Agaricomycotina</taxon>
        <taxon>Agaricomycetes</taxon>
        <taxon>Agaricomycetidae</taxon>
        <taxon>Agaricales</taxon>
        <taxon>Marasmiineae</taxon>
        <taxon>Omphalotaceae</taxon>
        <taxon>Lentinula</taxon>
    </lineage>
</organism>